<name>A0A5E3ZXY1_9ACTN</name>
<dbReference type="PANTHER" id="PTHR11487:SF0">
    <property type="entry name" value="S-ACYL FATTY ACID SYNTHASE THIOESTERASE, MEDIUM CHAIN"/>
    <property type="match status" value="1"/>
</dbReference>
<accession>A0A5E3ZXY1</accession>
<organism evidence="5 6">
    <name type="scientific">Lawsonella clevelandensis</name>
    <dbReference type="NCBI Taxonomy" id="1528099"/>
    <lineage>
        <taxon>Bacteria</taxon>
        <taxon>Bacillati</taxon>
        <taxon>Actinomycetota</taxon>
        <taxon>Actinomycetes</taxon>
        <taxon>Mycobacteriales</taxon>
        <taxon>Lawsonellaceae</taxon>
        <taxon>Lawsonella</taxon>
    </lineage>
</organism>
<proteinExistence type="inferred from homology"/>
<dbReference type="InterPro" id="IPR001031">
    <property type="entry name" value="Thioesterase"/>
</dbReference>
<dbReference type="Gene3D" id="3.40.50.1820">
    <property type="entry name" value="alpha/beta hydrolase"/>
    <property type="match status" value="1"/>
</dbReference>
<dbReference type="Proteomes" id="UP000324288">
    <property type="component" value="Chromosome"/>
</dbReference>
<dbReference type="EMBL" id="LR584267">
    <property type="protein sequence ID" value="VHO00512.1"/>
    <property type="molecule type" value="Genomic_DNA"/>
</dbReference>
<dbReference type="InterPro" id="IPR029058">
    <property type="entry name" value="AB_hydrolase_fold"/>
</dbReference>
<dbReference type="PANTHER" id="PTHR11487">
    <property type="entry name" value="THIOESTERASE"/>
    <property type="match status" value="1"/>
</dbReference>
<evidence type="ECO:0000256" key="3">
    <source>
        <dbReference type="ARBA" id="ARBA00024293"/>
    </source>
</evidence>
<dbReference type="SUPFAM" id="SSF53474">
    <property type="entry name" value="alpha/beta-Hydrolases"/>
    <property type="match status" value="1"/>
</dbReference>
<keyword evidence="6" id="KW-1185">Reference proteome</keyword>
<dbReference type="InterPro" id="IPR012223">
    <property type="entry name" value="TEII"/>
</dbReference>
<comment type="catalytic activity">
    <reaction evidence="3">
        <text>a fatty acyl-CoA + H2O = a fatty acid + CoA + H(+)</text>
        <dbReference type="Rhea" id="RHEA:16781"/>
        <dbReference type="ChEBI" id="CHEBI:15377"/>
        <dbReference type="ChEBI" id="CHEBI:15378"/>
        <dbReference type="ChEBI" id="CHEBI:28868"/>
        <dbReference type="ChEBI" id="CHEBI:57287"/>
        <dbReference type="ChEBI" id="CHEBI:77636"/>
    </reaction>
</comment>
<protein>
    <recommendedName>
        <fullName evidence="2">Thioesterase TesA</fullName>
    </recommendedName>
</protein>
<evidence type="ECO:0000313" key="6">
    <source>
        <dbReference type="Proteomes" id="UP000324288"/>
    </source>
</evidence>
<evidence type="ECO:0000256" key="2">
    <source>
        <dbReference type="ARBA" id="ARBA00015007"/>
    </source>
</evidence>
<sequence length="271" mass="29867">MGPMAGALSELFTPAVGSVADSAAGVPTFVFPHAGGSPRFFHMWSSHWQWGPVWGVTYPGRDARLTEPMPAHVQALAAQVGEELAVHLRRHPLPTVRFFGHSLGAVVAYETAIWLLAHRLQWDPARTTVIQLVVSGHNAPHISYPPDYVQVHNKPTEKLVEEMVRVDPRNAEIFAIPELAALLIPAIREDYRLAETYRSSQTSLFVDEIVVVAGEEDPDCFLEGLEGWKSYCRKWGGVHLQPGGHFYLAEYPESVPGLLARLTGGQGRGVH</sequence>
<dbReference type="Pfam" id="PF00975">
    <property type="entry name" value="Thioesterase"/>
    <property type="match status" value="1"/>
</dbReference>
<comment type="similarity">
    <text evidence="1">Belongs to the thioesterase family.</text>
</comment>
<dbReference type="AlphaFoldDB" id="A0A5E3ZXY1"/>
<evidence type="ECO:0000313" key="5">
    <source>
        <dbReference type="EMBL" id="VHO00512.1"/>
    </source>
</evidence>
<reference evidence="5 6" key="1">
    <citation type="submission" date="2019-04" db="EMBL/GenBank/DDBJ databases">
        <authorList>
            <person name="Seth-Smith MB H."/>
            <person name="Seth-Smith H."/>
        </authorList>
    </citation>
    <scope>NUCLEOTIDE SEQUENCE [LARGE SCALE GENOMIC DNA]</scope>
    <source>
        <strain evidence="5">USB-603019</strain>
    </source>
</reference>
<dbReference type="GO" id="GO:0008610">
    <property type="term" value="P:lipid biosynthetic process"/>
    <property type="evidence" value="ECO:0007669"/>
    <property type="project" value="TreeGrafter"/>
</dbReference>
<gene>
    <name evidence="5" type="primary">pikAV</name>
    <name evidence="5" type="ORF">LC603019_00805</name>
</gene>
<feature type="domain" description="Thioesterase" evidence="4">
    <location>
        <begin position="29"/>
        <end position="255"/>
    </location>
</feature>
<evidence type="ECO:0000259" key="4">
    <source>
        <dbReference type="Pfam" id="PF00975"/>
    </source>
</evidence>
<evidence type="ECO:0000256" key="1">
    <source>
        <dbReference type="ARBA" id="ARBA00007169"/>
    </source>
</evidence>